<evidence type="ECO:0000313" key="4">
    <source>
        <dbReference type="Proteomes" id="UP000593765"/>
    </source>
</evidence>
<dbReference type="KEGG" id="hbs:IPV69_02460"/>
<dbReference type="InterPro" id="IPR011050">
    <property type="entry name" value="Pectin_lyase_fold/virulence"/>
</dbReference>
<evidence type="ECO:0000256" key="1">
    <source>
        <dbReference type="ARBA" id="ARBA00022729"/>
    </source>
</evidence>
<dbReference type="NCBIfam" id="TIGR02595">
    <property type="entry name" value="PEP_CTERM"/>
    <property type="match status" value="1"/>
</dbReference>
<dbReference type="Gene3D" id="2.160.20.20">
    <property type="match status" value="1"/>
</dbReference>
<sequence>MQFRSRNRHRVIYSAAAIAAILSAASQTALAADGTWTSTLSGLWNDPANWNLNAIADGAGATADFSTLNITADTTVNLDTPRTIGNLKFGDTTTATAGSWLLQNNGSAANILTLSAATPTITVNALGTGKVANIGLQLDGTAGFVKAGAGTLTLSSASNSYSGVTAVSAGILQITNAGALGNTSRVTVASGAELQVASGLTISKATTISGNGTDNLGALKTSGTATWSGPVTLGADGARIGTSSTTGTFTVSGVIDSGASTFGPAIRLANTATGAVVFSGANTYRGNTQVVIGTLRLGANNTLPTGTGVVFGNGAQQGFATLDLGGFNQQVTTLSAAASNGVPLAIANSGGSASTLTVTGTSSYPGTIGGNVNLLRTGTGTLTLGNASTYTGTTTSIGGTLALDEGLIATSTATTISNVLPSTAVVELAGSTLSFRGRANGATPAMTGSWGTTNPRLITLTAAAAGLAVGQPVSGTGIPAGAYITSISSATAFVINTNLSGTSSGVAVTATATNNTSSQTLAGVTLSPGISAVTVNSNGGDGTTLNLGTLSRPTGGSTVSFTLPAIGAINTTTANANFSGGQQTILGGHALFGSTTWAVSGSGATPGAISGLPGASYYSTDLAGSAGKDVDVLAASATASFPAGTINSLRYNTAGTYNNGLSGPVVIATGGILATTAVTTPITLSGSTLTSGNGQDLVLTTNTGSNFLIGSSIIDNGATPIGFTKAGSGTYVPASGAVNTYSGPTYLLSGSTVPQISSVGSASTANLVSGPFGVGTLFLAGSAMRASTAGVITVGNAVTLSADTTVLSSGTASSDRGLTFTGPVTITGGTRTITTSSGAATIFSGVIGDGGNNFGLTKAGTGAGRLVLTGANTYTGGTTITAGTLAGTTTSLQGNIVNNGALVFDQTVPTLAGGSAIAAGTYAGAISGTGSVTKSGAGIVNLSGAHSYTGITSITGGTLAITADDRLPDASNVSLGGGTLATGGFSDLVGTLTLASSSSIDLGTGTSILRFAASNALTWAGTLTVDNWTGTPFSGGGTDRLFVGGDAGGLTSTQLSQITFTGFEAGAQILPTGEVIPVPEPAGVALLAMAGAGLLSRRRSRK</sequence>
<reference evidence="3 4" key="1">
    <citation type="submission" date="2020-10" db="EMBL/GenBank/DDBJ databases">
        <title>Wide distribution of Phycisphaera-like planctomycetes from WD2101 soil group in peatlands and genome analysis of the first cultivated representative.</title>
        <authorList>
            <person name="Dedysh S.N."/>
            <person name="Beletsky A.V."/>
            <person name="Ivanova A."/>
            <person name="Kulichevskaya I.S."/>
            <person name="Suzina N.E."/>
            <person name="Philippov D.A."/>
            <person name="Rakitin A.L."/>
            <person name="Mardanov A.V."/>
            <person name="Ravin N.V."/>
        </authorList>
    </citation>
    <scope>NUCLEOTIDE SEQUENCE [LARGE SCALE GENOMIC DNA]</scope>
    <source>
        <strain evidence="3 4">M1803</strain>
    </source>
</reference>
<dbReference type="InterPro" id="IPR013425">
    <property type="entry name" value="Autotrns_rpt"/>
</dbReference>
<accession>A0A7M2WXQ5</accession>
<evidence type="ECO:0000313" key="3">
    <source>
        <dbReference type="EMBL" id="QOV90256.1"/>
    </source>
</evidence>
<organism evidence="3 4">
    <name type="scientific">Humisphaera borealis</name>
    <dbReference type="NCBI Taxonomy" id="2807512"/>
    <lineage>
        <taxon>Bacteria</taxon>
        <taxon>Pseudomonadati</taxon>
        <taxon>Planctomycetota</taxon>
        <taxon>Phycisphaerae</taxon>
        <taxon>Tepidisphaerales</taxon>
        <taxon>Tepidisphaeraceae</taxon>
        <taxon>Humisphaera</taxon>
    </lineage>
</organism>
<dbReference type="Proteomes" id="UP000593765">
    <property type="component" value="Chromosome"/>
</dbReference>
<dbReference type="SUPFAM" id="SSF51126">
    <property type="entry name" value="Pectin lyase-like"/>
    <property type="match status" value="1"/>
</dbReference>
<evidence type="ECO:0000256" key="2">
    <source>
        <dbReference type="SAM" id="SignalP"/>
    </source>
</evidence>
<dbReference type="NCBIfam" id="TIGR02601">
    <property type="entry name" value="autotrns_rpt"/>
    <property type="match status" value="4"/>
</dbReference>
<name>A0A7M2WXQ5_9BACT</name>
<protein>
    <submittedName>
        <fullName evidence="3">Autotransporter-associated beta strand repeat-containing protein</fullName>
    </submittedName>
</protein>
<dbReference type="InterPro" id="IPR012332">
    <property type="entry name" value="Autotransporter_pectin_lyase_C"/>
</dbReference>
<dbReference type="AlphaFoldDB" id="A0A7M2WXQ5"/>
<keyword evidence="1 2" id="KW-0732">Signal</keyword>
<gene>
    <name evidence="3" type="ORF">IPV69_02460</name>
</gene>
<proteinExistence type="predicted"/>
<feature type="signal peptide" evidence="2">
    <location>
        <begin position="1"/>
        <end position="31"/>
    </location>
</feature>
<dbReference type="RefSeq" id="WP_206293332.1">
    <property type="nucleotide sequence ID" value="NZ_CP063458.1"/>
</dbReference>
<dbReference type="EMBL" id="CP063458">
    <property type="protein sequence ID" value="QOV90256.1"/>
    <property type="molecule type" value="Genomic_DNA"/>
</dbReference>
<dbReference type="InterPro" id="IPR013424">
    <property type="entry name" value="Ice-binding_C"/>
</dbReference>
<feature type="chain" id="PRO_5034604208" evidence="2">
    <location>
        <begin position="32"/>
        <end position="1102"/>
    </location>
</feature>
<dbReference type="Pfam" id="PF12951">
    <property type="entry name" value="PATR"/>
    <property type="match status" value="5"/>
</dbReference>
<keyword evidence="4" id="KW-1185">Reference proteome</keyword>